<protein>
    <submittedName>
        <fullName evidence="1">Uncharacterized protein</fullName>
    </submittedName>
</protein>
<reference evidence="1 2" key="1">
    <citation type="journal article" date="2020" name="Mol. Biol. Evol.">
        <title>Distinct Expression and Methylation Patterns for Genes with Different Fates following a Single Whole-Genome Duplication in Flowering Plants.</title>
        <authorList>
            <person name="Shi T."/>
            <person name="Rahmani R.S."/>
            <person name="Gugger P.F."/>
            <person name="Wang M."/>
            <person name="Li H."/>
            <person name="Zhang Y."/>
            <person name="Li Z."/>
            <person name="Wang Q."/>
            <person name="Van de Peer Y."/>
            <person name="Marchal K."/>
            <person name="Chen J."/>
        </authorList>
    </citation>
    <scope>NUCLEOTIDE SEQUENCE [LARGE SCALE GENOMIC DNA]</scope>
    <source>
        <tissue evidence="1">Leaf</tissue>
    </source>
</reference>
<dbReference type="EMBL" id="DUZY01000004">
    <property type="protein sequence ID" value="DAD37885.1"/>
    <property type="molecule type" value="Genomic_DNA"/>
</dbReference>
<gene>
    <name evidence="1" type="ORF">HUJ06_008526</name>
</gene>
<evidence type="ECO:0000313" key="2">
    <source>
        <dbReference type="Proteomes" id="UP000607653"/>
    </source>
</evidence>
<proteinExistence type="predicted"/>
<dbReference type="Proteomes" id="UP000607653">
    <property type="component" value="Unassembled WGS sequence"/>
</dbReference>
<dbReference type="AlphaFoldDB" id="A0A822Z354"/>
<name>A0A822Z354_NELNU</name>
<organism evidence="1 2">
    <name type="scientific">Nelumbo nucifera</name>
    <name type="common">Sacred lotus</name>
    <dbReference type="NCBI Taxonomy" id="4432"/>
    <lineage>
        <taxon>Eukaryota</taxon>
        <taxon>Viridiplantae</taxon>
        <taxon>Streptophyta</taxon>
        <taxon>Embryophyta</taxon>
        <taxon>Tracheophyta</taxon>
        <taxon>Spermatophyta</taxon>
        <taxon>Magnoliopsida</taxon>
        <taxon>Proteales</taxon>
        <taxon>Nelumbonaceae</taxon>
        <taxon>Nelumbo</taxon>
    </lineage>
</organism>
<accession>A0A822Z354</accession>
<sequence>MGKRNYTLLSHCKGGALSISVFKNPRRGMGSPKHLIMQSNHHNGAKKNYYKTIIPYYL</sequence>
<comment type="caution">
    <text evidence="1">The sequence shown here is derived from an EMBL/GenBank/DDBJ whole genome shotgun (WGS) entry which is preliminary data.</text>
</comment>
<evidence type="ECO:0000313" key="1">
    <source>
        <dbReference type="EMBL" id="DAD37885.1"/>
    </source>
</evidence>
<keyword evidence="2" id="KW-1185">Reference proteome</keyword>